<dbReference type="RefSeq" id="WP_093672886.1">
    <property type="nucleotide sequence ID" value="NZ_FOOY01000014.1"/>
</dbReference>
<feature type="domain" description="NERD" evidence="1">
    <location>
        <begin position="40"/>
        <end position="156"/>
    </location>
</feature>
<name>A0A1I2T752_9BACL</name>
<dbReference type="PROSITE" id="PS50965">
    <property type="entry name" value="NERD"/>
    <property type="match status" value="1"/>
</dbReference>
<sequence length="326" mass="37771">MFIKPIQLPYHIRQYEALTHRLKADSTCDYVLSQYKRLMAGYRGEQSLDFALSYLSDKDFRIFHNLRLYDHVHYFQIDFLVLCDRYALILEVKNILGKLTFDTEMRQLIRELDDDIDVFDDPITQAEYLTGSLHQWLDERGLSLPIINRVVVASAAQIQVTNLKSDRIKKIVRRANLKAELFTIDKQFSKAHLSTDVLNKVSAALLEAHQSLIIKPFRSLIKPEAIIKGVRCPDCGAMPMRKVKQHWHCAGCDHLSKTAHLLALLDYRLIHGPAITNKQCRDFLMMTSETTVKKLLRSVASHFEGEKKARIYYLPADFCANFEKDR</sequence>
<dbReference type="AlphaFoldDB" id="A0A1I2T752"/>
<evidence type="ECO:0000259" key="1">
    <source>
        <dbReference type="PROSITE" id="PS50965"/>
    </source>
</evidence>
<reference evidence="3" key="1">
    <citation type="submission" date="2016-10" db="EMBL/GenBank/DDBJ databases">
        <authorList>
            <person name="Varghese N."/>
            <person name="Submissions S."/>
        </authorList>
    </citation>
    <scope>NUCLEOTIDE SEQUENCE [LARGE SCALE GENOMIC DNA]</scope>
    <source>
        <strain evidence="3">ATCC 700379</strain>
    </source>
</reference>
<dbReference type="Proteomes" id="UP000198752">
    <property type="component" value="Unassembled WGS sequence"/>
</dbReference>
<evidence type="ECO:0000313" key="3">
    <source>
        <dbReference type="Proteomes" id="UP000198752"/>
    </source>
</evidence>
<dbReference type="EMBL" id="FOOY01000014">
    <property type="protein sequence ID" value="SFG60763.1"/>
    <property type="molecule type" value="Genomic_DNA"/>
</dbReference>
<organism evidence="2 3">
    <name type="scientific">Sporolactobacillus nakayamae</name>
    <dbReference type="NCBI Taxonomy" id="269670"/>
    <lineage>
        <taxon>Bacteria</taxon>
        <taxon>Bacillati</taxon>
        <taxon>Bacillota</taxon>
        <taxon>Bacilli</taxon>
        <taxon>Bacillales</taxon>
        <taxon>Sporolactobacillaceae</taxon>
        <taxon>Sporolactobacillus</taxon>
    </lineage>
</organism>
<dbReference type="STRING" id="269670.SAMN02982927_02195"/>
<dbReference type="OrthoDB" id="569879at2"/>
<dbReference type="InterPro" id="IPR011528">
    <property type="entry name" value="NERD"/>
</dbReference>
<keyword evidence="3" id="KW-1185">Reference proteome</keyword>
<accession>A0A1I2T752</accession>
<proteinExistence type="predicted"/>
<dbReference type="Pfam" id="PF08378">
    <property type="entry name" value="NERD"/>
    <property type="match status" value="1"/>
</dbReference>
<protein>
    <submittedName>
        <fullName evidence="2">Nuclease-related domain-containing protein</fullName>
    </submittedName>
</protein>
<evidence type="ECO:0000313" key="2">
    <source>
        <dbReference type="EMBL" id="SFG60763.1"/>
    </source>
</evidence>
<gene>
    <name evidence="2" type="ORF">SAMN02982927_02195</name>
</gene>